<dbReference type="InterPro" id="IPR050266">
    <property type="entry name" value="AB_hydrolase_sf"/>
</dbReference>
<dbReference type="PRINTS" id="PR00111">
    <property type="entry name" value="ABHYDROLASE"/>
</dbReference>
<proteinExistence type="predicted"/>
<sequence length="279" mass="28949">MPSTTAALCHGAATVAYDRSGSGPGLVLVHGTGATKEQWQPLTGAVADRFTVVAPDLSGSGATTDHGGPLTVADLADEVLAAADDAGLATFHLAGHSLGAVVAAHLAGTHPGRVRSLALHAAWVRTDSRMAAEFRYWLALLRSDARHGTDLFVRMLPLMAFGPRYWERTDDAAYEALVGALAGVIAPGADRQTEVDLTVDLGPLLGRITAPTLVLASAHDRIIDAGQQRALLSGIADSRYAEIDAGHGAPGEDPEGFAAKLAAFLDERVAAEREPAGLR</sequence>
<dbReference type="Pfam" id="PF00561">
    <property type="entry name" value="Abhydrolase_1"/>
    <property type="match status" value="1"/>
</dbReference>
<reference evidence="3 4" key="1">
    <citation type="journal article" date="2013" name="Genome Announc.">
        <title>Whole-Genome Shotgun Assembly and Analysis of the Genome of Streptomyces mobaraensis DSM 40847, a Strain for Industrial Production of Microbial Transglutaminase.</title>
        <authorList>
            <person name="Yang H."/>
            <person name="He T."/>
            <person name="Wu W."/>
            <person name="Zhu W."/>
            <person name="Lu B."/>
            <person name="Sun W."/>
        </authorList>
    </citation>
    <scope>NUCLEOTIDE SEQUENCE [LARGE SCALE GENOMIC DNA]</scope>
    <source>
        <strain evidence="3 4">DSM 40847</strain>
    </source>
</reference>
<protein>
    <submittedName>
        <fullName evidence="3">Alpha/beta hydrolase</fullName>
    </submittedName>
</protein>
<evidence type="ECO:0000259" key="2">
    <source>
        <dbReference type="Pfam" id="PF00561"/>
    </source>
</evidence>
<dbReference type="GO" id="GO:0016020">
    <property type="term" value="C:membrane"/>
    <property type="evidence" value="ECO:0007669"/>
    <property type="project" value="TreeGrafter"/>
</dbReference>
<dbReference type="PANTHER" id="PTHR43798:SF31">
    <property type="entry name" value="AB HYDROLASE SUPERFAMILY PROTEIN YCLE"/>
    <property type="match status" value="1"/>
</dbReference>
<comment type="caution">
    <text evidence="3">The sequence shown here is derived from an EMBL/GenBank/DDBJ whole genome shotgun (WGS) entry which is preliminary data.</text>
</comment>
<gene>
    <name evidence="3" type="ORF">H340_07593</name>
</gene>
<dbReference type="Proteomes" id="UP000011740">
    <property type="component" value="Unassembled WGS sequence"/>
</dbReference>
<evidence type="ECO:0000256" key="1">
    <source>
        <dbReference type="ARBA" id="ARBA00022801"/>
    </source>
</evidence>
<dbReference type="InterPro" id="IPR029058">
    <property type="entry name" value="AB_hydrolase_fold"/>
</dbReference>
<dbReference type="InterPro" id="IPR000073">
    <property type="entry name" value="AB_hydrolase_1"/>
</dbReference>
<dbReference type="GO" id="GO:0016787">
    <property type="term" value="F:hydrolase activity"/>
    <property type="evidence" value="ECO:0007669"/>
    <property type="project" value="UniProtKB-KW"/>
</dbReference>
<evidence type="ECO:0000313" key="3">
    <source>
        <dbReference type="EMBL" id="EMF01149.1"/>
    </source>
</evidence>
<feature type="domain" description="AB hydrolase-1" evidence="2">
    <location>
        <begin position="26"/>
        <end position="252"/>
    </location>
</feature>
<name>M3A7L9_STRM1</name>
<dbReference type="eggNOG" id="COG2021">
    <property type="taxonomic scope" value="Bacteria"/>
</dbReference>
<dbReference type="RefSeq" id="WP_004941416.1">
    <property type="nucleotide sequence ID" value="NZ_AORZ01000015.1"/>
</dbReference>
<dbReference type="EMBL" id="AORZ01000015">
    <property type="protein sequence ID" value="EMF01149.1"/>
    <property type="molecule type" value="Genomic_DNA"/>
</dbReference>
<accession>M3A7L9</accession>
<dbReference type="PANTHER" id="PTHR43798">
    <property type="entry name" value="MONOACYLGLYCEROL LIPASE"/>
    <property type="match status" value="1"/>
</dbReference>
<dbReference type="Gene3D" id="3.40.50.1820">
    <property type="entry name" value="alpha/beta hydrolase"/>
    <property type="match status" value="1"/>
</dbReference>
<organism evidence="3 4">
    <name type="scientific">Streptomyces mobaraensis (strain ATCC 29032 / DSM 40847 / JCM 4168 / NBRC 13819 / NCIMB 11159 / IPCR 16-22)</name>
    <dbReference type="NCBI Taxonomy" id="1223523"/>
    <lineage>
        <taxon>Bacteria</taxon>
        <taxon>Bacillati</taxon>
        <taxon>Actinomycetota</taxon>
        <taxon>Actinomycetes</taxon>
        <taxon>Kitasatosporales</taxon>
        <taxon>Streptomycetaceae</taxon>
        <taxon>Streptomyces</taxon>
    </lineage>
</organism>
<dbReference type="STRING" id="1223523.H340_07593"/>
<dbReference type="SUPFAM" id="SSF53474">
    <property type="entry name" value="alpha/beta-Hydrolases"/>
    <property type="match status" value="1"/>
</dbReference>
<dbReference type="PATRIC" id="fig|1223523.3.peg.1557"/>
<keyword evidence="1 3" id="KW-0378">Hydrolase</keyword>
<evidence type="ECO:0000313" key="4">
    <source>
        <dbReference type="Proteomes" id="UP000011740"/>
    </source>
</evidence>
<dbReference type="AlphaFoldDB" id="M3A7L9"/>